<proteinExistence type="predicted"/>
<keyword evidence="2" id="KW-1185">Reference proteome</keyword>
<protein>
    <submittedName>
        <fullName evidence="1">Uncharacterized protein</fullName>
    </submittedName>
</protein>
<accession>A0A5M3YQ27</accession>
<comment type="caution">
    <text evidence="1">The sequence shown here is derived from an EMBL/GenBank/DDBJ whole genome shotgun (WGS) entry which is preliminary data.</text>
</comment>
<reference evidence="1 2" key="1">
    <citation type="submission" date="2020-01" db="EMBL/GenBank/DDBJ databases">
        <title>Aspergillus terreus IFO 6365 whole genome shotgun sequence.</title>
        <authorList>
            <person name="Kanamasa S."/>
            <person name="Takahashi H."/>
        </authorList>
    </citation>
    <scope>NUCLEOTIDE SEQUENCE [LARGE SCALE GENOMIC DNA]</scope>
    <source>
        <strain evidence="1 2">IFO 6365</strain>
    </source>
</reference>
<sequence length="89" mass="10010">MSTYTDTPKVTDAFNETVDHDLPLNITPNTAYRPRYKKGDRVSNKAKAEVVETSTTPATLVQDDAGSIVYYLDFDANFQELATTRLMIF</sequence>
<evidence type="ECO:0000313" key="1">
    <source>
        <dbReference type="EMBL" id="GFF11847.1"/>
    </source>
</evidence>
<organism evidence="1 2">
    <name type="scientific">Aspergillus terreus</name>
    <dbReference type="NCBI Taxonomy" id="33178"/>
    <lineage>
        <taxon>Eukaryota</taxon>
        <taxon>Fungi</taxon>
        <taxon>Dikarya</taxon>
        <taxon>Ascomycota</taxon>
        <taxon>Pezizomycotina</taxon>
        <taxon>Eurotiomycetes</taxon>
        <taxon>Eurotiomycetidae</taxon>
        <taxon>Eurotiales</taxon>
        <taxon>Aspergillaceae</taxon>
        <taxon>Aspergillus</taxon>
        <taxon>Aspergillus subgen. Circumdati</taxon>
    </lineage>
</organism>
<dbReference type="AlphaFoldDB" id="A0A5M3YQ27"/>
<dbReference type="EMBL" id="BLJY01000001">
    <property type="protein sequence ID" value="GFF11847.1"/>
    <property type="molecule type" value="Genomic_DNA"/>
</dbReference>
<name>A0A5M3YQ27_ASPTE</name>
<dbReference type="Proteomes" id="UP000452235">
    <property type="component" value="Unassembled WGS sequence"/>
</dbReference>
<evidence type="ECO:0000313" key="2">
    <source>
        <dbReference type="Proteomes" id="UP000452235"/>
    </source>
</evidence>
<gene>
    <name evidence="1" type="ORF">ATEIFO6365_0001006700</name>
</gene>